<dbReference type="InterPro" id="IPR051343">
    <property type="entry name" value="G-type_lectin_kinases/EP1-like"/>
</dbReference>
<organism evidence="2 3">
    <name type="scientific">Nelumbo nucifera</name>
    <name type="common">Sacred lotus</name>
    <dbReference type="NCBI Taxonomy" id="4432"/>
    <lineage>
        <taxon>Eukaryota</taxon>
        <taxon>Viridiplantae</taxon>
        <taxon>Streptophyta</taxon>
        <taxon>Embryophyta</taxon>
        <taxon>Tracheophyta</taxon>
        <taxon>Spermatophyta</taxon>
        <taxon>Magnoliopsida</taxon>
        <taxon>Proteales</taxon>
        <taxon>Nelumbonaceae</taxon>
        <taxon>Nelumbo</taxon>
    </lineage>
</organism>
<dbReference type="Proteomes" id="UP000607653">
    <property type="component" value="Unassembled WGS sequence"/>
</dbReference>
<name>A0A822Y5L0_NELNU</name>
<comment type="caution">
    <text evidence="2">The sequence shown here is derived from an EMBL/GenBank/DDBJ whole genome shotgun (WGS) entry which is preliminary data.</text>
</comment>
<reference evidence="2 3" key="1">
    <citation type="journal article" date="2020" name="Mol. Biol. Evol.">
        <title>Distinct Expression and Methylation Patterns for Genes with Different Fates following a Single Whole-Genome Duplication in Flowering Plants.</title>
        <authorList>
            <person name="Shi T."/>
            <person name="Rahmani R.S."/>
            <person name="Gugger P.F."/>
            <person name="Wang M."/>
            <person name="Li H."/>
            <person name="Zhang Y."/>
            <person name="Li Z."/>
            <person name="Wang Q."/>
            <person name="Van de Peer Y."/>
            <person name="Marchal K."/>
            <person name="Chen J."/>
        </authorList>
    </citation>
    <scope>NUCLEOTIDE SEQUENCE [LARGE SCALE GENOMIC DNA]</scope>
    <source>
        <tissue evidence="2">Leaf</tissue>
    </source>
</reference>
<dbReference type="InterPro" id="IPR036426">
    <property type="entry name" value="Bulb-type_lectin_dom_sf"/>
</dbReference>
<dbReference type="PANTHER" id="PTHR47976">
    <property type="entry name" value="G-TYPE LECTIN S-RECEPTOR-LIKE SERINE/THREONINE-PROTEIN KINASE SD2-5"/>
    <property type="match status" value="1"/>
</dbReference>
<proteinExistence type="predicted"/>
<keyword evidence="3" id="KW-1185">Reference proteome</keyword>
<keyword evidence="1" id="KW-0732">Signal</keyword>
<evidence type="ECO:0008006" key="4">
    <source>
        <dbReference type="Google" id="ProtNLM"/>
    </source>
</evidence>
<evidence type="ECO:0000313" key="3">
    <source>
        <dbReference type="Proteomes" id="UP000607653"/>
    </source>
</evidence>
<evidence type="ECO:0000256" key="1">
    <source>
        <dbReference type="ARBA" id="ARBA00022729"/>
    </source>
</evidence>
<dbReference type="PANTHER" id="PTHR47976:SF7">
    <property type="entry name" value="RECEPTOR-LIKE SERINE_THREONINE-PROTEIN KINASE"/>
    <property type="match status" value="1"/>
</dbReference>
<dbReference type="AlphaFoldDB" id="A0A822Y5L0"/>
<accession>A0A822Y5L0</accession>
<gene>
    <name evidence="2" type="ORF">HUJ06_028990</name>
</gene>
<evidence type="ECO:0000313" key="2">
    <source>
        <dbReference type="EMBL" id="DAD27522.1"/>
    </source>
</evidence>
<dbReference type="EMBL" id="DUZY01000002">
    <property type="protein sequence ID" value="DAD27522.1"/>
    <property type="molecule type" value="Genomic_DNA"/>
</dbReference>
<sequence length="334" mass="37584">MLHHSFRMIWMNPRSLHPWMHWTSAQTPTLACLKPNLEFGLLEFSQKTVVWTTNRQDPSLPGNTTIVLQNDGAQSASFASMLDSGNFVLLYFKRGGAAGWKSGAVRQYPVDTPDTAPYACLLGGLQVLMAINIDGHLYFLNGTSFNVKNVTNGGFATGRTTSTVYRMTIDVDGLFRVYSTNLDNSTNDFCDVKGVCGMNAYCILMDQKADCRCLPGFDFIDRNQRTWGYARKLSAENTCGSENQNIEYSVFSLDHTTWEDDPYAISSPITGEEECKNACLEDYNCEAAVFNNEDCRKQKLPLRYGRKNLGDMLICLFLFFLKFRFKCQIASLTS</sequence>
<protein>
    <recommendedName>
        <fullName evidence="4">G-type lectin S-receptor-like serine/threonine-protein kinase RLK1</fullName>
    </recommendedName>
</protein>
<dbReference type="SUPFAM" id="SSF51110">
    <property type="entry name" value="alpha-D-mannose-specific plant lectins"/>
    <property type="match status" value="1"/>
</dbReference>